<dbReference type="CDD" id="cd03255">
    <property type="entry name" value="ABC_MJ0796_LolCDE_FtsE"/>
    <property type="match status" value="1"/>
</dbReference>
<dbReference type="GO" id="GO:0005524">
    <property type="term" value="F:ATP binding"/>
    <property type="evidence" value="ECO:0007669"/>
    <property type="project" value="UniProtKB-KW"/>
</dbReference>
<reference evidence="6" key="1">
    <citation type="submission" date="2020-10" db="EMBL/GenBank/DDBJ databases">
        <title>Whole-genome sequence of Luteibacter sp. EIF3.</title>
        <authorList>
            <person name="Friedrich I."/>
            <person name="Hertel R."/>
            <person name="Daniel R."/>
        </authorList>
    </citation>
    <scope>NUCLEOTIDE SEQUENCE</scope>
    <source>
        <strain evidence="6">EIF3</strain>
    </source>
</reference>
<feature type="compositionally biased region" description="Basic and acidic residues" evidence="4">
    <location>
        <begin position="236"/>
        <end position="254"/>
    </location>
</feature>
<dbReference type="InterPro" id="IPR003593">
    <property type="entry name" value="AAA+_ATPase"/>
</dbReference>
<evidence type="ECO:0000313" key="6">
    <source>
        <dbReference type="EMBL" id="URL58485.1"/>
    </source>
</evidence>
<dbReference type="Gene3D" id="3.40.50.300">
    <property type="entry name" value="P-loop containing nucleotide triphosphate hydrolases"/>
    <property type="match status" value="1"/>
</dbReference>
<evidence type="ECO:0000256" key="1">
    <source>
        <dbReference type="ARBA" id="ARBA00022448"/>
    </source>
</evidence>
<keyword evidence="7" id="KW-1185">Reference proteome</keyword>
<dbReference type="EMBL" id="CP063231">
    <property type="protein sequence ID" value="URL58485.1"/>
    <property type="molecule type" value="Genomic_DNA"/>
</dbReference>
<dbReference type="InterPro" id="IPR027417">
    <property type="entry name" value="P-loop_NTPase"/>
</dbReference>
<dbReference type="InterPro" id="IPR015854">
    <property type="entry name" value="ABC_transpr_LolD-like"/>
</dbReference>
<dbReference type="Proteomes" id="UP001056681">
    <property type="component" value="Chromosome"/>
</dbReference>
<organism evidence="6 7">
    <name type="scientific">Luteibacter flocculans</name>
    <dbReference type="NCBI Taxonomy" id="2780091"/>
    <lineage>
        <taxon>Bacteria</taxon>
        <taxon>Pseudomonadati</taxon>
        <taxon>Pseudomonadota</taxon>
        <taxon>Gammaproteobacteria</taxon>
        <taxon>Lysobacterales</taxon>
        <taxon>Rhodanobacteraceae</taxon>
        <taxon>Luteibacter</taxon>
    </lineage>
</organism>
<keyword evidence="3 6" id="KW-0067">ATP-binding</keyword>
<sequence length="254" mass="27858">MQAVTRPVLIELRGVGKSYAVGAIECQVLTDVHLSVREGEFVTIAGPSGCGKTTLLSLMGLLDVPTHGELRFAGEAVAMLGRAQRALLRNRYVGFVFQGFNLIDDLNVADNVALPLSFRRDMSARERRLRVMEALASVGMTHRMRHYPSGLSGGQKQRVAVARAVVGDPSVILADEPTGNLDTQNGDIVMALLSQLHASGRTICMVTHEDRFSARADRMVRLFDGRVVDESTYQQRRSEADSGLDERRFSQSTL</sequence>
<dbReference type="SUPFAM" id="SSF52540">
    <property type="entry name" value="P-loop containing nucleoside triphosphate hydrolases"/>
    <property type="match status" value="1"/>
</dbReference>
<protein>
    <submittedName>
        <fullName evidence="6">ABC transporter ATP-binding protein</fullName>
    </submittedName>
</protein>
<evidence type="ECO:0000313" key="7">
    <source>
        <dbReference type="Proteomes" id="UP001056681"/>
    </source>
</evidence>
<evidence type="ECO:0000256" key="3">
    <source>
        <dbReference type="ARBA" id="ARBA00022840"/>
    </source>
</evidence>
<dbReference type="RefSeq" id="WP_250339192.1">
    <property type="nucleotide sequence ID" value="NZ_CP063231.1"/>
</dbReference>
<keyword evidence="1" id="KW-0813">Transport</keyword>
<accession>A0ABY4T579</accession>
<dbReference type="InterPro" id="IPR003439">
    <property type="entry name" value="ABC_transporter-like_ATP-bd"/>
</dbReference>
<keyword evidence="2" id="KW-0547">Nucleotide-binding</keyword>
<evidence type="ECO:0000256" key="4">
    <source>
        <dbReference type="SAM" id="MobiDB-lite"/>
    </source>
</evidence>
<proteinExistence type="predicted"/>
<dbReference type="SMART" id="SM00382">
    <property type="entry name" value="AAA"/>
    <property type="match status" value="1"/>
</dbReference>
<dbReference type="PROSITE" id="PS00211">
    <property type="entry name" value="ABC_TRANSPORTER_1"/>
    <property type="match status" value="1"/>
</dbReference>
<evidence type="ECO:0000259" key="5">
    <source>
        <dbReference type="PROSITE" id="PS50893"/>
    </source>
</evidence>
<dbReference type="PROSITE" id="PS50893">
    <property type="entry name" value="ABC_TRANSPORTER_2"/>
    <property type="match status" value="1"/>
</dbReference>
<gene>
    <name evidence="6" type="ORF">IM816_18190</name>
</gene>
<feature type="region of interest" description="Disordered" evidence="4">
    <location>
        <begin position="232"/>
        <end position="254"/>
    </location>
</feature>
<dbReference type="InterPro" id="IPR017871">
    <property type="entry name" value="ABC_transporter-like_CS"/>
</dbReference>
<feature type="domain" description="ABC transporter" evidence="5">
    <location>
        <begin position="10"/>
        <end position="249"/>
    </location>
</feature>
<name>A0ABY4T579_9GAMM</name>
<dbReference type="InterPro" id="IPR017911">
    <property type="entry name" value="MacB-like_ATP-bd"/>
</dbReference>
<dbReference type="PANTHER" id="PTHR24220:SF648">
    <property type="entry name" value="ABC TRANSPORTER ATP-BINDING PROTEIN YTRE"/>
    <property type="match status" value="1"/>
</dbReference>
<dbReference type="PANTHER" id="PTHR24220">
    <property type="entry name" value="IMPORT ATP-BINDING PROTEIN"/>
    <property type="match status" value="1"/>
</dbReference>
<evidence type="ECO:0000256" key="2">
    <source>
        <dbReference type="ARBA" id="ARBA00022741"/>
    </source>
</evidence>
<dbReference type="Pfam" id="PF00005">
    <property type="entry name" value="ABC_tran"/>
    <property type="match status" value="1"/>
</dbReference>